<keyword evidence="3" id="KW-1185">Reference proteome</keyword>
<reference evidence="2 3" key="1">
    <citation type="submission" date="2020-06" db="EMBL/GenBank/DDBJ databases">
        <authorList>
            <person name="Li R."/>
            <person name="Bekaert M."/>
        </authorList>
    </citation>
    <scope>NUCLEOTIDE SEQUENCE [LARGE SCALE GENOMIC DNA]</scope>
    <source>
        <strain evidence="3">wild</strain>
    </source>
</reference>
<evidence type="ECO:0000313" key="3">
    <source>
        <dbReference type="Proteomes" id="UP000507470"/>
    </source>
</evidence>
<dbReference type="PANTHER" id="PTHR33066">
    <property type="entry name" value="INTEGRASE_SAM-LIKE_N DOMAIN-CONTAINING PROTEIN"/>
    <property type="match status" value="1"/>
</dbReference>
<protein>
    <submittedName>
        <fullName evidence="2">Uncharacterized protein</fullName>
    </submittedName>
</protein>
<dbReference type="PANTHER" id="PTHR33066:SF2">
    <property type="entry name" value="FILAGGRIN-2-LIKE"/>
    <property type="match status" value="1"/>
</dbReference>
<dbReference type="EMBL" id="CACVKT020006265">
    <property type="protein sequence ID" value="CAC5400632.1"/>
    <property type="molecule type" value="Genomic_DNA"/>
</dbReference>
<evidence type="ECO:0000256" key="1">
    <source>
        <dbReference type="SAM" id="MobiDB-lite"/>
    </source>
</evidence>
<dbReference type="Proteomes" id="UP000507470">
    <property type="component" value="Unassembled WGS sequence"/>
</dbReference>
<feature type="region of interest" description="Disordered" evidence="1">
    <location>
        <begin position="1"/>
        <end position="23"/>
    </location>
</feature>
<sequence length="345" mass="39536">MKRKVTSTNETNDSGFKKGKFDNEFKIPKKPAADFKSGATYTEEQNSTNKPWNSECKASDISRRLVTSKYADIQSCIRSRENTQSFNKVGVHCQSRKIIIDPSSVNNIHRSTFQFQKENCVTNSRDTDQIRNVNSKFNDGHSKELFGSIGFNSIMHRNDSKYSTFYEAYPVTFTTLLETLVKRPTLSNTIYTTPKKSFDMVVRQSQHSQGQITSPVVSQYNNNHRYFQNRFWGSYEGSDFSGQMDRNPTIVTHQYSRVRCSTSHSTTFSTSVTGTKCSDQKRQYDSSSMCKQTRGHQINRSMLQDFGLVENGNQKQNSSKGSSQVERIFWRISCHATKYSQQNGH</sequence>
<gene>
    <name evidence="2" type="ORF">MCOR_34796</name>
</gene>
<name>A0A6J8D062_MYTCO</name>
<dbReference type="AlphaFoldDB" id="A0A6J8D062"/>
<feature type="compositionally biased region" description="Polar residues" evidence="1">
    <location>
        <begin position="1"/>
        <end position="14"/>
    </location>
</feature>
<proteinExistence type="predicted"/>
<organism evidence="2 3">
    <name type="scientific">Mytilus coruscus</name>
    <name type="common">Sea mussel</name>
    <dbReference type="NCBI Taxonomy" id="42192"/>
    <lineage>
        <taxon>Eukaryota</taxon>
        <taxon>Metazoa</taxon>
        <taxon>Spiralia</taxon>
        <taxon>Lophotrochozoa</taxon>
        <taxon>Mollusca</taxon>
        <taxon>Bivalvia</taxon>
        <taxon>Autobranchia</taxon>
        <taxon>Pteriomorphia</taxon>
        <taxon>Mytilida</taxon>
        <taxon>Mytiloidea</taxon>
        <taxon>Mytilidae</taxon>
        <taxon>Mytilinae</taxon>
        <taxon>Mytilus</taxon>
    </lineage>
</organism>
<evidence type="ECO:0000313" key="2">
    <source>
        <dbReference type="EMBL" id="CAC5400632.1"/>
    </source>
</evidence>
<accession>A0A6J8D062</accession>